<evidence type="ECO:0008006" key="3">
    <source>
        <dbReference type="Google" id="ProtNLM"/>
    </source>
</evidence>
<dbReference type="RefSeq" id="WP_013181758.1">
    <property type="nucleotide sequence ID" value="NC_014225.1"/>
</dbReference>
<dbReference type="InterPro" id="IPR027417">
    <property type="entry name" value="P-loop_NTPase"/>
</dbReference>
<accession>D6YV78</accession>
<dbReference type="STRING" id="716544.wcw_0671"/>
<dbReference type="eggNOG" id="COG4626">
    <property type="taxonomic scope" value="Bacteria"/>
</dbReference>
<keyword evidence="2" id="KW-1185">Reference proteome</keyword>
<organism evidence="1 2">
    <name type="scientific">Waddlia chondrophila (strain ATCC VR-1470 / WSU 86-1044)</name>
    <dbReference type="NCBI Taxonomy" id="716544"/>
    <lineage>
        <taxon>Bacteria</taxon>
        <taxon>Pseudomonadati</taxon>
        <taxon>Chlamydiota</taxon>
        <taxon>Chlamydiia</taxon>
        <taxon>Parachlamydiales</taxon>
        <taxon>Waddliaceae</taxon>
        <taxon>Waddlia</taxon>
    </lineage>
</organism>
<dbReference type="Proteomes" id="UP000001505">
    <property type="component" value="Chromosome"/>
</dbReference>
<protein>
    <recommendedName>
        <fullName evidence="3">Terminase</fullName>
    </recommendedName>
</protein>
<dbReference type="EMBL" id="CP001928">
    <property type="protein sequence ID" value="ADI38039.1"/>
    <property type="molecule type" value="Genomic_DNA"/>
</dbReference>
<proteinExistence type="predicted"/>
<dbReference type="AlphaFoldDB" id="D6YV78"/>
<evidence type="ECO:0000313" key="1">
    <source>
        <dbReference type="EMBL" id="ADI38039.1"/>
    </source>
</evidence>
<reference evidence="1 2" key="1">
    <citation type="journal article" date="2010" name="PLoS ONE">
        <title>The Waddlia genome: a window into chlamydial biology.</title>
        <authorList>
            <person name="Bertelli C."/>
            <person name="Collyn F."/>
            <person name="Croxatto A."/>
            <person name="Ruckert C."/>
            <person name="Polkinghorne A."/>
            <person name="Kebbi-Beghdadi C."/>
            <person name="Goesmann A."/>
            <person name="Vaughan L."/>
            <person name="Greub G."/>
        </authorList>
    </citation>
    <scope>NUCLEOTIDE SEQUENCE [LARGE SCALE GENOMIC DNA]</scope>
    <source>
        <strain evidence="2">ATCC VR-1470 / WSU 86-1044</strain>
    </source>
</reference>
<sequence>MTTQDVKEAEKLLSDPVWRLSHLYWIIDKTGSLKLFKPNWAQEKLYQEMWYCNLILKARQLGISTFIGLLFLDRCLFNSNQHAGIIAHTREDAEILFRRVKFAYDHLPPEIKSLRRANTDNARELQLSNGSTLRVGTSMRSSTLQYLHISEFGKICAKYPEKAREIITGSLNAIAPGQYIFIESTAEGREGYFYEMCKEAQAAQDSGKKLTSLDFRFHFFPWHGHQAYKIDSQTLELPSHMQRYFSRLEGILGRSLSPEQKAWYIKRSETQGEDMKREFPSTPEEAFEVSNEGLYYGRQIVEARQHGRIRNVYYDANVPVHTAWDLGYNDSTAIWWYQVCGQEIHLLEYYENSGEPLTHYLQIVKSKPYVYGKHIVPHDAAVHEYSTGLSRVEVARNHGVSFTIAPKIDLIEGIDAVRNIFNRCWFNEGKCLSGIKALENYKKEWNDRHGCWSSRPLHNFASHGADAFRMLAVSFNKLGDKGLTADQWKVLREHQLNGL</sequence>
<dbReference type="Gene3D" id="3.40.50.300">
    <property type="entry name" value="P-loop containing nucleotide triphosphate hydrolases"/>
    <property type="match status" value="1"/>
</dbReference>
<name>D6YV78_WADCW</name>
<dbReference type="HOGENOM" id="CLU_038244_0_0_0"/>
<evidence type="ECO:0000313" key="2">
    <source>
        <dbReference type="Proteomes" id="UP000001505"/>
    </source>
</evidence>
<dbReference type="Gene3D" id="3.30.420.280">
    <property type="match status" value="1"/>
</dbReference>
<dbReference type="OrthoDB" id="479677at2"/>
<gene>
    <name evidence="1" type="ordered locus">wcw_0671</name>
</gene>
<dbReference type="KEGG" id="wch:wcw_0671"/>